<feature type="domain" description="Cadherin" evidence="13">
    <location>
        <begin position="1"/>
        <end position="69"/>
    </location>
</feature>
<keyword evidence="7 12" id="KW-1133">Transmembrane helix</keyword>
<keyword evidence="3 12" id="KW-0812">Transmembrane</keyword>
<evidence type="ECO:0000259" key="13">
    <source>
        <dbReference type="PROSITE" id="PS50268"/>
    </source>
</evidence>
<evidence type="ECO:0000256" key="3">
    <source>
        <dbReference type="ARBA" id="ARBA00022692"/>
    </source>
</evidence>
<reference evidence="14" key="1">
    <citation type="submission" date="2015-11" db="EMBL/GenBank/DDBJ databases">
        <title>De novo transcriptome assembly of four potential Pierce s Disease insect vectors from Arizona vineyards.</title>
        <authorList>
            <person name="Tassone E.E."/>
        </authorList>
    </citation>
    <scope>NUCLEOTIDE SEQUENCE</scope>
</reference>
<dbReference type="GO" id="GO:0007156">
    <property type="term" value="P:homophilic cell adhesion via plasma membrane adhesion molecules"/>
    <property type="evidence" value="ECO:0007669"/>
    <property type="project" value="InterPro"/>
</dbReference>
<dbReference type="Pfam" id="PF00028">
    <property type="entry name" value="Cadherin"/>
    <property type="match status" value="4"/>
</dbReference>
<dbReference type="InterPro" id="IPR015919">
    <property type="entry name" value="Cadherin-like_sf"/>
</dbReference>
<dbReference type="SUPFAM" id="SSF49313">
    <property type="entry name" value="Cadherin-like"/>
    <property type="match status" value="5"/>
</dbReference>
<feature type="transmembrane region" description="Helical" evidence="12">
    <location>
        <begin position="656"/>
        <end position="676"/>
    </location>
</feature>
<dbReference type="FunFam" id="2.60.40.60:FF:000013">
    <property type="entry name" value="Cadherin EGF LAG seven-pass G-type receptor"/>
    <property type="match status" value="1"/>
</dbReference>
<evidence type="ECO:0000256" key="8">
    <source>
        <dbReference type="ARBA" id="ARBA00023136"/>
    </source>
</evidence>
<evidence type="ECO:0000256" key="11">
    <source>
        <dbReference type="SAM" id="MobiDB-lite"/>
    </source>
</evidence>
<feature type="region of interest" description="Disordered" evidence="11">
    <location>
        <begin position="745"/>
        <end position="779"/>
    </location>
</feature>
<keyword evidence="4" id="KW-0732">Signal</keyword>
<keyword evidence="2" id="KW-0245">EGF-like domain</keyword>
<evidence type="ECO:0000313" key="14">
    <source>
        <dbReference type="EMBL" id="JAT08566.1"/>
    </source>
</evidence>
<dbReference type="AlphaFoldDB" id="A0A1B6KAU6"/>
<dbReference type="GO" id="GO:0005509">
    <property type="term" value="F:calcium ion binding"/>
    <property type="evidence" value="ECO:0007669"/>
    <property type="project" value="UniProtKB-UniRule"/>
</dbReference>
<organism evidence="14">
    <name type="scientific">Graphocephala atropunctata</name>
    <dbReference type="NCBI Taxonomy" id="36148"/>
    <lineage>
        <taxon>Eukaryota</taxon>
        <taxon>Metazoa</taxon>
        <taxon>Ecdysozoa</taxon>
        <taxon>Arthropoda</taxon>
        <taxon>Hexapoda</taxon>
        <taxon>Insecta</taxon>
        <taxon>Pterygota</taxon>
        <taxon>Neoptera</taxon>
        <taxon>Paraneoptera</taxon>
        <taxon>Hemiptera</taxon>
        <taxon>Auchenorrhyncha</taxon>
        <taxon>Membracoidea</taxon>
        <taxon>Cicadellidae</taxon>
        <taxon>Cicadellinae</taxon>
        <taxon>Cicadellini</taxon>
        <taxon>Graphocephala</taxon>
    </lineage>
</organism>
<dbReference type="CDD" id="cd11304">
    <property type="entry name" value="Cadherin_repeat"/>
    <property type="match status" value="5"/>
</dbReference>
<dbReference type="FunFam" id="2.60.40.60:FF:000084">
    <property type="entry name" value="FAT atypical cadherin 3"/>
    <property type="match status" value="1"/>
</dbReference>
<evidence type="ECO:0000256" key="7">
    <source>
        <dbReference type="ARBA" id="ARBA00022989"/>
    </source>
</evidence>
<keyword evidence="5" id="KW-0677">Repeat</keyword>
<evidence type="ECO:0000256" key="9">
    <source>
        <dbReference type="ARBA" id="ARBA00023157"/>
    </source>
</evidence>
<dbReference type="GO" id="GO:0001736">
    <property type="term" value="P:establishment of planar polarity"/>
    <property type="evidence" value="ECO:0007669"/>
    <property type="project" value="UniProtKB-ARBA"/>
</dbReference>
<feature type="domain" description="Cadherin" evidence="13">
    <location>
        <begin position="175"/>
        <end position="278"/>
    </location>
</feature>
<protein>
    <recommendedName>
        <fullName evidence="13">Cadherin domain-containing protein</fullName>
    </recommendedName>
</protein>
<dbReference type="PROSITE" id="PS50268">
    <property type="entry name" value="CADHERIN_2"/>
    <property type="match status" value="5"/>
</dbReference>
<feature type="domain" description="Cadherin" evidence="13">
    <location>
        <begin position="279"/>
        <end position="383"/>
    </location>
</feature>
<dbReference type="GO" id="GO:0007424">
    <property type="term" value="P:open tracheal system development"/>
    <property type="evidence" value="ECO:0007669"/>
    <property type="project" value="UniProtKB-ARBA"/>
</dbReference>
<dbReference type="InterPro" id="IPR002126">
    <property type="entry name" value="Cadherin-like_dom"/>
</dbReference>
<evidence type="ECO:0000256" key="5">
    <source>
        <dbReference type="ARBA" id="ARBA00022737"/>
    </source>
</evidence>
<keyword evidence="9" id="KW-1015">Disulfide bond</keyword>
<gene>
    <name evidence="14" type="ORF">g.3848</name>
</gene>
<dbReference type="SMART" id="SM00112">
    <property type="entry name" value="CA"/>
    <property type="match status" value="5"/>
</dbReference>
<dbReference type="FunFam" id="2.60.40.60:FF:000020">
    <property type="entry name" value="Dachsous cadherin-related 1b"/>
    <property type="match status" value="1"/>
</dbReference>
<dbReference type="GO" id="GO:0030855">
    <property type="term" value="P:epithelial cell differentiation"/>
    <property type="evidence" value="ECO:0007669"/>
    <property type="project" value="UniProtKB-ARBA"/>
</dbReference>
<dbReference type="PRINTS" id="PR00205">
    <property type="entry name" value="CADHERIN"/>
</dbReference>
<evidence type="ECO:0000256" key="12">
    <source>
        <dbReference type="SAM" id="Phobius"/>
    </source>
</evidence>
<dbReference type="Gene3D" id="2.60.40.60">
    <property type="entry name" value="Cadherins"/>
    <property type="match status" value="5"/>
</dbReference>
<dbReference type="GO" id="GO:0007163">
    <property type="term" value="P:establishment or maintenance of cell polarity"/>
    <property type="evidence" value="ECO:0007669"/>
    <property type="project" value="UniProtKB-ARBA"/>
</dbReference>
<feature type="domain" description="Cadherin" evidence="13">
    <location>
        <begin position="70"/>
        <end position="174"/>
    </location>
</feature>
<dbReference type="Gene3D" id="2.10.25.10">
    <property type="entry name" value="Laminin"/>
    <property type="match status" value="1"/>
</dbReference>
<dbReference type="PROSITE" id="PS00232">
    <property type="entry name" value="CADHERIN_1"/>
    <property type="match status" value="3"/>
</dbReference>
<evidence type="ECO:0000256" key="10">
    <source>
        <dbReference type="PROSITE-ProRule" id="PRU00043"/>
    </source>
</evidence>
<evidence type="ECO:0000256" key="1">
    <source>
        <dbReference type="ARBA" id="ARBA00004370"/>
    </source>
</evidence>
<dbReference type="InterPro" id="IPR020894">
    <property type="entry name" value="Cadherin_CS"/>
</dbReference>
<dbReference type="EMBL" id="GEBQ01031411">
    <property type="protein sequence ID" value="JAT08566.1"/>
    <property type="molecule type" value="Transcribed_RNA"/>
</dbReference>
<comment type="subcellular location">
    <subcellularLocation>
        <location evidence="1">Membrane</location>
    </subcellularLocation>
</comment>
<dbReference type="PANTHER" id="PTHR24026:SF51">
    <property type="entry name" value="PROTOCADHERIN-LIKE WING POLARITY PROTEIN STAN"/>
    <property type="match status" value="1"/>
</dbReference>
<dbReference type="PANTHER" id="PTHR24026">
    <property type="entry name" value="FAT ATYPICAL CADHERIN-RELATED"/>
    <property type="match status" value="1"/>
</dbReference>
<feature type="non-terminal residue" evidence="14">
    <location>
        <position position="1"/>
    </location>
</feature>
<accession>A0A1B6KAU6</accession>
<proteinExistence type="predicted"/>
<dbReference type="GO" id="GO:0005886">
    <property type="term" value="C:plasma membrane"/>
    <property type="evidence" value="ECO:0007669"/>
    <property type="project" value="InterPro"/>
</dbReference>
<keyword evidence="8 12" id="KW-0472">Membrane</keyword>
<evidence type="ECO:0000256" key="2">
    <source>
        <dbReference type="ARBA" id="ARBA00022536"/>
    </source>
</evidence>
<name>A0A1B6KAU6_9HEMI</name>
<evidence type="ECO:0000256" key="6">
    <source>
        <dbReference type="ARBA" id="ARBA00022837"/>
    </source>
</evidence>
<feature type="domain" description="Cadherin" evidence="13">
    <location>
        <begin position="394"/>
        <end position="524"/>
    </location>
</feature>
<keyword evidence="6 10" id="KW-0106">Calcium</keyword>
<sequence length="779" mass="84910">RYSISSADEEYFTIDPASGLVLIAHPLDKGLQAKYSLTIEASDLGEPPLSSLAYLQILVVDVNDNPPEFSSRSYHALVSEDAPVGTEVTRVSATYLEDGIQSAVVYSIIAGNEFGKFLIEPGTDRILVAEPLDHEEAKQYLLTVLATDAGEHPLSTHTTVNISVVDSNDNAPQFSQPSYTADISELAGVGATVIQISALDADSGKNGLIRYSLVGDKSREFHVDSHTGVVRLLTPLDREKVNSYVLRLQARDSGQPTLSSVAVVHVSVTDSNDNPPVFVQPNMTAILQEDKPAGWAVSQLVVTDADIFPNAAPFIFEILYDDSGGKFRIDSKGVLQTLTQFSLQSKDTFHLQVRVYDNGSPPLFSDSWITIKIIEESKFAPEVRPLHVTVVSYEDRWSGGELGQVVASDRDPYDVLSFELLPSSSLFSIDPHLGVIEASSGLDAGHYILNVSVSDSKLSRQMLVDVLVQPLWEENLQHAVSIRLVGMLSENFLLKEIQNLKKTMENILFRNVSIVSIHKSSPQYLDVLLIIMGGIDLATVEEILLSVGLRTVTPSCKCQNGAKCRQRVQVETEKQSRIVTNSSVFIAPAYSFTVYCACALGFTGDLCEDHSPVSDCVCSGPQTCNNPPCVAPSCSNNHSCSPPNMSSSQPISSEELYGIAATIIAIIFAVTVFVVYRRCYGQPDLAKQRRGHIKQPGALDKLDITQISVSYCQQDILAGISLNSLPHSNTQSRSSLDVIAGEEQGVRTTSLQRDDDVESYGFPSHRHPTLPDLQTFQVS</sequence>
<evidence type="ECO:0000256" key="4">
    <source>
        <dbReference type="ARBA" id="ARBA00022729"/>
    </source>
</evidence>